<dbReference type="Pfam" id="PF00050">
    <property type="entry name" value="Kazal_1"/>
    <property type="match status" value="1"/>
</dbReference>
<feature type="domain" description="Kazal-like" evidence="5">
    <location>
        <begin position="20"/>
        <end position="78"/>
    </location>
</feature>
<dbReference type="PROSITE" id="PS00282">
    <property type="entry name" value="KAZAL_1"/>
    <property type="match status" value="1"/>
</dbReference>
<evidence type="ECO:0000256" key="4">
    <source>
        <dbReference type="SAM" id="SignalP"/>
    </source>
</evidence>
<keyword evidence="4" id="KW-0732">Signal</keyword>
<dbReference type="PANTHER" id="PTHR47499:SF1">
    <property type="entry name" value="SERINE PROTEASE INHIBITOR KAZAL-TYPE 7"/>
    <property type="match status" value="1"/>
</dbReference>
<dbReference type="SUPFAM" id="SSF100895">
    <property type="entry name" value="Kazal-type serine protease inhibitors"/>
    <property type="match status" value="1"/>
</dbReference>
<evidence type="ECO:0000313" key="6">
    <source>
        <dbReference type="Ensembl" id="ENSVKKP00000018990.1"/>
    </source>
</evidence>
<evidence type="ECO:0000259" key="5">
    <source>
        <dbReference type="PROSITE" id="PS51465"/>
    </source>
</evidence>
<feature type="chain" id="PRO_5034212045" description="Kazal-like domain-containing protein" evidence="4">
    <location>
        <begin position="27"/>
        <end position="78"/>
    </location>
</feature>
<keyword evidence="3" id="KW-1015">Disulfide bond</keyword>
<sequence>GRSATFLLVVRLPMFTLSGTLPQVDCRKYPQPPAGDCPNEYKPVCGTDGNIYPHLCVLCYKSIFKFKHQTLTLSAFCH</sequence>
<dbReference type="AlphaFoldDB" id="A0A8D2L9A2"/>
<keyword evidence="7" id="KW-1185">Reference proteome</keyword>
<dbReference type="InterPro" id="IPR002350">
    <property type="entry name" value="Kazal_dom"/>
</dbReference>
<name>A0A8D2L9A2_VARKO</name>
<dbReference type="InterPro" id="IPR036058">
    <property type="entry name" value="Kazal_dom_sf"/>
</dbReference>
<dbReference type="Ensembl" id="ENSVKKT00000019458.1">
    <property type="protein sequence ID" value="ENSVKKP00000018990.1"/>
    <property type="gene ID" value="ENSVKKG00000012909.1"/>
</dbReference>
<dbReference type="PANTHER" id="PTHR47499">
    <property type="entry name" value="SERINE PROTEASE INHIBITOR KAZAL-TYPE 7 SPINK7"/>
    <property type="match status" value="1"/>
</dbReference>
<evidence type="ECO:0000313" key="7">
    <source>
        <dbReference type="Proteomes" id="UP000694545"/>
    </source>
</evidence>
<dbReference type="Gene3D" id="3.30.60.30">
    <property type="match status" value="1"/>
</dbReference>
<protein>
    <recommendedName>
        <fullName evidence="5">Kazal-like domain-containing protein</fullName>
    </recommendedName>
</protein>
<reference evidence="6" key="1">
    <citation type="submission" date="2025-08" db="UniProtKB">
        <authorList>
            <consortium name="Ensembl"/>
        </authorList>
    </citation>
    <scope>IDENTIFICATION</scope>
</reference>
<evidence type="ECO:0000256" key="1">
    <source>
        <dbReference type="ARBA" id="ARBA00004613"/>
    </source>
</evidence>
<proteinExistence type="predicted"/>
<dbReference type="PROSITE" id="PS51465">
    <property type="entry name" value="KAZAL_2"/>
    <property type="match status" value="1"/>
</dbReference>
<feature type="signal peptide" evidence="4">
    <location>
        <begin position="1"/>
        <end position="26"/>
    </location>
</feature>
<dbReference type="Proteomes" id="UP000694545">
    <property type="component" value="Unplaced"/>
</dbReference>
<accession>A0A8D2L9A2</accession>
<dbReference type="InterPro" id="IPR050159">
    <property type="entry name" value="Kazal-type_SerProtInhib"/>
</dbReference>
<evidence type="ECO:0000256" key="2">
    <source>
        <dbReference type="ARBA" id="ARBA00022525"/>
    </source>
</evidence>
<evidence type="ECO:0000256" key="3">
    <source>
        <dbReference type="ARBA" id="ARBA00023157"/>
    </source>
</evidence>
<reference evidence="6" key="2">
    <citation type="submission" date="2025-09" db="UniProtKB">
        <authorList>
            <consortium name="Ensembl"/>
        </authorList>
    </citation>
    <scope>IDENTIFICATION</scope>
</reference>
<keyword evidence="2" id="KW-0964">Secreted</keyword>
<dbReference type="GO" id="GO:0005576">
    <property type="term" value="C:extracellular region"/>
    <property type="evidence" value="ECO:0007669"/>
    <property type="project" value="UniProtKB-SubCell"/>
</dbReference>
<organism evidence="6 7">
    <name type="scientific">Varanus komodoensis</name>
    <name type="common">Komodo dragon</name>
    <dbReference type="NCBI Taxonomy" id="61221"/>
    <lineage>
        <taxon>Eukaryota</taxon>
        <taxon>Metazoa</taxon>
        <taxon>Chordata</taxon>
        <taxon>Craniata</taxon>
        <taxon>Vertebrata</taxon>
        <taxon>Euteleostomi</taxon>
        <taxon>Lepidosauria</taxon>
        <taxon>Squamata</taxon>
        <taxon>Bifurcata</taxon>
        <taxon>Unidentata</taxon>
        <taxon>Episquamata</taxon>
        <taxon>Toxicofera</taxon>
        <taxon>Anguimorpha</taxon>
        <taxon>Paleoanguimorpha</taxon>
        <taxon>Varanoidea</taxon>
        <taxon>Varanidae</taxon>
        <taxon>Varanus</taxon>
    </lineage>
</organism>
<comment type="subcellular location">
    <subcellularLocation>
        <location evidence="1">Secreted</location>
    </subcellularLocation>
</comment>